<comment type="similarity">
    <text evidence="5">Belongs to the Prp family.</text>
</comment>
<dbReference type="GO" id="GO:0008234">
    <property type="term" value="F:cysteine-type peptidase activity"/>
    <property type="evidence" value="ECO:0007669"/>
    <property type="project" value="UniProtKB-KW"/>
</dbReference>
<dbReference type="EMBL" id="FQZV01000051">
    <property type="protein sequence ID" value="SHJ89468.1"/>
    <property type="molecule type" value="Genomic_DNA"/>
</dbReference>
<dbReference type="CDD" id="cd16332">
    <property type="entry name" value="Prp-like"/>
    <property type="match status" value="1"/>
</dbReference>
<evidence type="ECO:0000256" key="3">
    <source>
        <dbReference type="ARBA" id="ARBA00022801"/>
    </source>
</evidence>
<dbReference type="PANTHER" id="PTHR39178">
    <property type="entry name" value="HYPOTHETICAL RIBOSOME-ASSOCIATED PROTEIN"/>
    <property type="match status" value="1"/>
</dbReference>
<dbReference type="Gene3D" id="3.30.70.1490">
    <property type="entry name" value="Cysteine protease Prp"/>
    <property type="match status" value="1"/>
</dbReference>
<reference evidence="8" key="1">
    <citation type="submission" date="2016-11" db="EMBL/GenBank/DDBJ databases">
        <authorList>
            <person name="Varghese N."/>
            <person name="Submissions S."/>
        </authorList>
    </citation>
    <scope>NUCLEOTIDE SEQUENCE [LARGE SCALE GENOMIC DNA]</scope>
    <source>
        <strain evidence="8">DSM 17957</strain>
    </source>
</reference>
<dbReference type="PANTHER" id="PTHR39178:SF1">
    <property type="entry name" value="RIBOSOMAL-PROCESSING CYSTEINE PROTEASE PRP"/>
    <property type="match status" value="1"/>
</dbReference>
<protein>
    <recommendedName>
        <fullName evidence="6">Ribosomal processing cysteine protease Prp</fullName>
    </recommendedName>
</protein>
<evidence type="ECO:0000256" key="2">
    <source>
        <dbReference type="ARBA" id="ARBA00022670"/>
    </source>
</evidence>
<evidence type="ECO:0000313" key="8">
    <source>
        <dbReference type="Proteomes" id="UP000184536"/>
    </source>
</evidence>
<proteinExistence type="inferred from homology"/>
<keyword evidence="3" id="KW-0378">Hydrolase</keyword>
<name>A0A1M6N1D2_9FIRM</name>
<dbReference type="Proteomes" id="UP000184536">
    <property type="component" value="Unassembled WGS sequence"/>
</dbReference>
<dbReference type="AlphaFoldDB" id="A0A1M6N1D2"/>
<keyword evidence="2" id="KW-0645">Protease</keyword>
<dbReference type="GO" id="GO:0006508">
    <property type="term" value="P:proteolysis"/>
    <property type="evidence" value="ECO:0007669"/>
    <property type="project" value="UniProtKB-KW"/>
</dbReference>
<keyword evidence="8" id="KW-1185">Reference proteome</keyword>
<evidence type="ECO:0000256" key="5">
    <source>
        <dbReference type="ARBA" id="ARBA00044503"/>
    </source>
</evidence>
<dbReference type="OrthoDB" id="48998at2"/>
<keyword evidence="4" id="KW-0788">Thiol protease</keyword>
<dbReference type="RefSeq" id="WP_110942176.1">
    <property type="nucleotide sequence ID" value="NZ_FQZV01000051.1"/>
</dbReference>
<evidence type="ECO:0000313" key="7">
    <source>
        <dbReference type="EMBL" id="SHJ89468.1"/>
    </source>
</evidence>
<dbReference type="InterPro" id="IPR036764">
    <property type="entry name" value="Peptidase_Prp_sf"/>
</dbReference>
<dbReference type="SUPFAM" id="SSF118010">
    <property type="entry name" value="TM1457-like"/>
    <property type="match status" value="1"/>
</dbReference>
<dbReference type="GO" id="GO:0042254">
    <property type="term" value="P:ribosome biogenesis"/>
    <property type="evidence" value="ECO:0007669"/>
    <property type="project" value="UniProtKB-KW"/>
</dbReference>
<gene>
    <name evidence="7" type="ORF">SAMN02745975_03160</name>
</gene>
<organism evidence="7 8">
    <name type="scientific">Geosporobacter subterraneus DSM 17957</name>
    <dbReference type="NCBI Taxonomy" id="1121919"/>
    <lineage>
        <taxon>Bacteria</taxon>
        <taxon>Bacillati</taxon>
        <taxon>Bacillota</taxon>
        <taxon>Clostridia</taxon>
        <taxon>Peptostreptococcales</taxon>
        <taxon>Thermotaleaceae</taxon>
        <taxon>Geosporobacter</taxon>
    </lineage>
</organism>
<dbReference type="Pfam" id="PF04327">
    <property type="entry name" value="Peptidase_Prp"/>
    <property type="match status" value="1"/>
</dbReference>
<dbReference type="STRING" id="1121919.SAMN02745975_03160"/>
<evidence type="ECO:0000256" key="4">
    <source>
        <dbReference type="ARBA" id="ARBA00022807"/>
    </source>
</evidence>
<keyword evidence="1" id="KW-0690">Ribosome biogenesis</keyword>
<evidence type="ECO:0000256" key="1">
    <source>
        <dbReference type="ARBA" id="ARBA00022517"/>
    </source>
</evidence>
<accession>A0A1M6N1D2</accession>
<dbReference type="InterPro" id="IPR007422">
    <property type="entry name" value="Peptidase_Prp"/>
</dbReference>
<sequence>MVIIRITRDQDNNITSYSVKGHADAAERGEDIVCASISILAQTTILALHEIAAIDIMYEVNDGYVFCKLPDELSKEKREKASIILNTFHIGIRGTQGMYARYIELHDEEV</sequence>
<evidence type="ECO:0000256" key="6">
    <source>
        <dbReference type="ARBA" id="ARBA00044538"/>
    </source>
</evidence>